<proteinExistence type="predicted"/>
<evidence type="ECO:0000256" key="1">
    <source>
        <dbReference type="SAM" id="MobiDB-lite"/>
    </source>
</evidence>
<dbReference type="InterPro" id="IPR032710">
    <property type="entry name" value="NTF2-like_dom_sf"/>
</dbReference>
<name>A0A846XV92_9NOCA</name>
<dbReference type="SUPFAM" id="SSF54427">
    <property type="entry name" value="NTF2-like"/>
    <property type="match status" value="1"/>
</dbReference>
<evidence type="ECO:0000313" key="2">
    <source>
        <dbReference type="EMBL" id="NKY49525.1"/>
    </source>
</evidence>
<reference evidence="2 3" key="1">
    <citation type="submission" date="2020-04" db="EMBL/GenBank/DDBJ databases">
        <title>MicrobeNet Type strains.</title>
        <authorList>
            <person name="Nicholson A.C."/>
        </authorList>
    </citation>
    <scope>NUCLEOTIDE SEQUENCE [LARGE SCALE GENOMIC DNA]</scope>
    <source>
        <strain evidence="2 3">JCM 12354</strain>
    </source>
</reference>
<dbReference type="Gene3D" id="3.10.450.50">
    <property type="match status" value="1"/>
</dbReference>
<feature type="compositionally biased region" description="Basic and acidic residues" evidence="1">
    <location>
        <begin position="19"/>
        <end position="29"/>
    </location>
</feature>
<dbReference type="AlphaFoldDB" id="A0A846XV92"/>
<evidence type="ECO:0000313" key="3">
    <source>
        <dbReference type="Proteomes" id="UP000565711"/>
    </source>
</evidence>
<accession>A0A846XV92</accession>
<sequence length="165" mass="18802">MIPTPPHRVPASPQQFVREAQRSTNERDTTAARRVFARDALWVSIIDGMVIEAHGITEIDQRWQLLCRFMHARRMTVTKRLMTSDDRLIVNEWSGSLDGRDTAVGIEYWIFDDKGSVTEQRLYGFLDAHPDTSLRQSLRMLSSYPRTALAFARARVSTAAAAPVR</sequence>
<evidence type="ECO:0008006" key="4">
    <source>
        <dbReference type="Google" id="ProtNLM"/>
    </source>
</evidence>
<keyword evidence="3" id="KW-1185">Reference proteome</keyword>
<dbReference type="RefSeq" id="WP_067868033.1">
    <property type="nucleotide sequence ID" value="NZ_JAAXOP010000002.1"/>
</dbReference>
<gene>
    <name evidence="2" type="ORF">HGA08_04770</name>
</gene>
<dbReference type="Proteomes" id="UP000565711">
    <property type="component" value="Unassembled WGS sequence"/>
</dbReference>
<comment type="caution">
    <text evidence="2">The sequence shown here is derived from an EMBL/GenBank/DDBJ whole genome shotgun (WGS) entry which is preliminary data.</text>
</comment>
<protein>
    <recommendedName>
        <fullName evidence="4">SnoaL-like domain-containing protein</fullName>
    </recommendedName>
</protein>
<dbReference type="EMBL" id="JAAXOP010000002">
    <property type="protein sequence ID" value="NKY49525.1"/>
    <property type="molecule type" value="Genomic_DNA"/>
</dbReference>
<organism evidence="2 3">
    <name type="scientific">Nocardia vermiculata</name>
    <dbReference type="NCBI Taxonomy" id="257274"/>
    <lineage>
        <taxon>Bacteria</taxon>
        <taxon>Bacillati</taxon>
        <taxon>Actinomycetota</taxon>
        <taxon>Actinomycetes</taxon>
        <taxon>Mycobacteriales</taxon>
        <taxon>Nocardiaceae</taxon>
        <taxon>Nocardia</taxon>
    </lineage>
</organism>
<feature type="region of interest" description="Disordered" evidence="1">
    <location>
        <begin position="1"/>
        <end position="29"/>
    </location>
</feature>